<evidence type="ECO:0000256" key="1">
    <source>
        <dbReference type="ARBA" id="ARBA00022723"/>
    </source>
</evidence>
<dbReference type="PROSITE" id="PS51471">
    <property type="entry name" value="FE2OG_OXY"/>
    <property type="match status" value="1"/>
</dbReference>
<dbReference type="InterPro" id="IPR026992">
    <property type="entry name" value="DIOX_N"/>
</dbReference>
<dbReference type="InterPro" id="IPR005123">
    <property type="entry name" value="Oxoglu/Fe-dep_dioxygenase_dom"/>
</dbReference>
<dbReference type="InterPro" id="IPR050231">
    <property type="entry name" value="Iron_ascorbate_oxido_reductase"/>
</dbReference>
<proteinExistence type="inferred from homology"/>
<dbReference type="EMBL" id="JABTTQ020000009">
    <property type="protein sequence ID" value="KAK6148927.1"/>
    <property type="molecule type" value="Genomic_DNA"/>
</dbReference>
<accession>A0ABR0WN67</accession>
<evidence type="ECO:0000313" key="5">
    <source>
        <dbReference type="EMBL" id="KAK6148927.1"/>
    </source>
</evidence>
<comment type="caution">
    <text evidence="5">The sequence shown here is derived from an EMBL/GenBank/DDBJ whole genome shotgun (WGS) entry which is preliminary data.</text>
</comment>
<evidence type="ECO:0000259" key="4">
    <source>
        <dbReference type="PROSITE" id="PS51471"/>
    </source>
</evidence>
<feature type="domain" description="Fe2OG dioxygenase" evidence="4">
    <location>
        <begin position="156"/>
        <end position="255"/>
    </location>
</feature>
<dbReference type="Gene3D" id="2.60.120.330">
    <property type="entry name" value="B-lactam Antibiotic, Isopenicillin N Synthase, Chain"/>
    <property type="match status" value="1"/>
</dbReference>
<dbReference type="PANTHER" id="PTHR47990">
    <property type="entry name" value="2-OXOGLUTARATE (2OG) AND FE(II)-DEPENDENT OXYGENASE SUPERFAMILY PROTEIN-RELATED"/>
    <property type="match status" value="1"/>
</dbReference>
<keyword evidence="6" id="KW-1185">Reference proteome</keyword>
<reference evidence="5 6" key="1">
    <citation type="journal article" date="2021" name="Comput. Struct. Biotechnol. J.">
        <title>De novo genome assembly of the potent medicinal plant Rehmannia glutinosa using nanopore technology.</title>
        <authorList>
            <person name="Ma L."/>
            <person name="Dong C."/>
            <person name="Song C."/>
            <person name="Wang X."/>
            <person name="Zheng X."/>
            <person name="Niu Y."/>
            <person name="Chen S."/>
            <person name="Feng W."/>
        </authorList>
    </citation>
    <scope>NUCLEOTIDE SEQUENCE [LARGE SCALE GENOMIC DNA]</scope>
    <source>
        <strain evidence="5">DH-2019</strain>
    </source>
</reference>
<dbReference type="SUPFAM" id="SSF51197">
    <property type="entry name" value="Clavaminate synthase-like"/>
    <property type="match status" value="1"/>
</dbReference>
<gene>
    <name evidence="5" type="ORF">DH2020_016452</name>
</gene>
<evidence type="ECO:0000256" key="3">
    <source>
        <dbReference type="RuleBase" id="RU003682"/>
    </source>
</evidence>
<dbReference type="InterPro" id="IPR044861">
    <property type="entry name" value="IPNS-like_FE2OG_OXY"/>
</dbReference>
<name>A0ABR0WN67_REHGL</name>
<dbReference type="Proteomes" id="UP001318860">
    <property type="component" value="Unassembled WGS sequence"/>
</dbReference>
<organism evidence="5 6">
    <name type="scientific">Rehmannia glutinosa</name>
    <name type="common">Chinese foxglove</name>
    <dbReference type="NCBI Taxonomy" id="99300"/>
    <lineage>
        <taxon>Eukaryota</taxon>
        <taxon>Viridiplantae</taxon>
        <taxon>Streptophyta</taxon>
        <taxon>Embryophyta</taxon>
        <taxon>Tracheophyta</taxon>
        <taxon>Spermatophyta</taxon>
        <taxon>Magnoliopsida</taxon>
        <taxon>eudicotyledons</taxon>
        <taxon>Gunneridae</taxon>
        <taxon>Pentapetalae</taxon>
        <taxon>asterids</taxon>
        <taxon>lamiids</taxon>
        <taxon>Lamiales</taxon>
        <taxon>Orobanchaceae</taxon>
        <taxon>Rehmannieae</taxon>
        <taxon>Rehmannia</taxon>
    </lineage>
</organism>
<protein>
    <recommendedName>
        <fullName evidence="4">Fe2OG dioxygenase domain-containing protein</fullName>
    </recommendedName>
</protein>
<dbReference type="InterPro" id="IPR027443">
    <property type="entry name" value="IPNS-like_sf"/>
</dbReference>
<dbReference type="Pfam" id="PF14226">
    <property type="entry name" value="DIOX_N"/>
    <property type="match status" value="1"/>
</dbReference>
<keyword evidence="1 3" id="KW-0479">Metal-binding</keyword>
<sequence>MNKLPIINFSNLKQQTTSWDSVKSQVLKALEEYGCFEAIFDEIPLNLRKSMIDGLKQVFDIPLQNKLRNRSNKPYHGYAGQNPKLPLYESLGIEDALSPGKIERFTNLMWSEGNPTFSKSVESFCGELSELDKKVRRMVVESLGLEKYMDEHRDSTNYLARLQKYDGPKSNETELGLNPHTDKNIVSILYGNKVKGLEVLTKDGKWINAEPSVNSFIVMIGDSLHVSASTLTRAVSQNQPGRWKTRLGCDFRCPK</sequence>
<evidence type="ECO:0000256" key="2">
    <source>
        <dbReference type="ARBA" id="ARBA00023004"/>
    </source>
</evidence>
<evidence type="ECO:0000313" key="6">
    <source>
        <dbReference type="Proteomes" id="UP001318860"/>
    </source>
</evidence>
<keyword evidence="2 3" id="KW-0408">Iron</keyword>
<comment type="similarity">
    <text evidence="3">Belongs to the iron/ascorbate-dependent oxidoreductase family.</text>
</comment>
<keyword evidence="3" id="KW-0560">Oxidoreductase</keyword>
<dbReference type="Pfam" id="PF03171">
    <property type="entry name" value="2OG-FeII_Oxy"/>
    <property type="match status" value="1"/>
</dbReference>